<reference evidence="4" key="1">
    <citation type="submission" date="2018-11" db="EMBL/GenBank/DDBJ databases">
        <authorList>
            <consortium name="Pathogen Informatics"/>
        </authorList>
    </citation>
    <scope>NUCLEOTIDE SEQUENCE [LARGE SCALE GENOMIC DNA]</scope>
</reference>
<feature type="compositionally biased region" description="Polar residues" evidence="2">
    <location>
        <begin position="77"/>
        <end position="89"/>
    </location>
</feature>
<comment type="similarity">
    <text evidence="1">Belongs to the histone H3 family.</text>
</comment>
<feature type="region of interest" description="Disordered" evidence="2">
    <location>
        <begin position="51"/>
        <end position="89"/>
    </location>
</feature>
<proteinExistence type="inferred from homology"/>
<feature type="domain" description="Core Histone H2A/H2B/H3" evidence="3">
    <location>
        <begin position="1"/>
        <end position="28"/>
    </location>
</feature>
<dbReference type="PANTHER" id="PTHR11426">
    <property type="entry name" value="HISTONE H3"/>
    <property type="match status" value="1"/>
</dbReference>
<sequence length="100" mass="10890">MFEDTNLCAIHAKRVTIMPKDIQVARRIRVYNSGRPLLPTSVVILATIPKSMGPTTRPVEGTNDPKNDLGAEPRGIESSSSSTGADGTETNILQEFFTFI</sequence>
<dbReference type="Gene3D" id="1.10.20.10">
    <property type="entry name" value="Histone, subunit A"/>
    <property type="match status" value="1"/>
</dbReference>
<dbReference type="InterPro" id="IPR007125">
    <property type="entry name" value="H2A/H2B/H3"/>
</dbReference>
<accession>A0A3P8IJT2</accession>
<evidence type="ECO:0000259" key="3">
    <source>
        <dbReference type="Pfam" id="PF00125"/>
    </source>
</evidence>
<dbReference type="EMBL" id="UZAH01040192">
    <property type="protein sequence ID" value="VDP58083.1"/>
    <property type="molecule type" value="Genomic_DNA"/>
</dbReference>
<dbReference type="AlphaFoldDB" id="A0A3P8IJT2"/>
<organism evidence="4">
    <name type="scientific">Heligmosomoides polygyrus</name>
    <name type="common">Parasitic roundworm</name>
    <dbReference type="NCBI Taxonomy" id="6339"/>
    <lineage>
        <taxon>Eukaryota</taxon>
        <taxon>Metazoa</taxon>
        <taxon>Ecdysozoa</taxon>
        <taxon>Nematoda</taxon>
        <taxon>Chromadorea</taxon>
        <taxon>Rhabditida</taxon>
        <taxon>Rhabditina</taxon>
        <taxon>Rhabditomorpha</taxon>
        <taxon>Strongyloidea</taxon>
        <taxon>Heligmosomidae</taxon>
        <taxon>Heligmosomoides</taxon>
    </lineage>
</organism>
<dbReference type="GO" id="GO:0030527">
    <property type="term" value="F:structural constituent of chromatin"/>
    <property type="evidence" value="ECO:0007669"/>
    <property type="project" value="InterPro"/>
</dbReference>
<evidence type="ECO:0000256" key="1">
    <source>
        <dbReference type="ARBA" id="ARBA00010343"/>
    </source>
</evidence>
<feature type="compositionally biased region" description="Basic and acidic residues" evidence="2">
    <location>
        <begin position="63"/>
        <end position="75"/>
    </location>
</feature>
<evidence type="ECO:0000313" key="4">
    <source>
        <dbReference type="EMBL" id="VDP58083.1"/>
    </source>
</evidence>
<evidence type="ECO:0000256" key="2">
    <source>
        <dbReference type="SAM" id="MobiDB-lite"/>
    </source>
</evidence>
<name>A0A3P8IJT2_HELPZ</name>
<dbReference type="GO" id="GO:0000786">
    <property type="term" value="C:nucleosome"/>
    <property type="evidence" value="ECO:0007669"/>
    <property type="project" value="InterPro"/>
</dbReference>
<protein>
    <recommendedName>
        <fullName evidence="3">Core Histone H2A/H2B/H3 domain-containing protein</fullName>
    </recommendedName>
</protein>
<dbReference type="Pfam" id="PF00125">
    <property type="entry name" value="Histone"/>
    <property type="match status" value="1"/>
</dbReference>
<dbReference type="GO" id="GO:0046982">
    <property type="term" value="F:protein heterodimerization activity"/>
    <property type="evidence" value="ECO:0007669"/>
    <property type="project" value="InterPro"/>
</dbReference>
<dbReference type="GO" id="GO:0003677">
    <property type="term" value="F:DNA binding"/>
    <property type="evidence" value="ECO:0007669"/>
    <property type="project" value="InterPro"/>
</dbReference>
<dbReference type="SUPFAM" id="SSF47113">
    <property type="entry name" value="Histone-fold"/>
    <property type="match status" value="1"/>
</dbReference>
<dbReference type="InterPro" id="IPR009072">
    <property type="entry name" value="Histone-fold"/>
</dbReference>
<gene>
    <name evidence="4" type="ORF">HPBE_LOCUS26532</name>
</gene>
<dbReference type="InterPro" id="IPR000164">
    <property type="entry name" value="Histone_H3/CENP-A"/>
</dbReference>